<evidence type="ECO:0000256" key="1">
    <source>
        <dbReference type="SAM" id="MobiDB-lite"/>
    </source>
</evidence>
<dbReference type="RefSeq" id="XP_033399416.1">
    <property type="nucleotide sequence ID" value="XM_033535668.1"/>
</dbReference>
<keyword evidence="3" id="KW-1185">Reference proteome</keyword>
<feature type="compositionally biased region" description="Basic and acidic residues" evidence="1">
    <location>
        <begin position="8"/>
        <end position="19"/>
    </location>
</feature>
<evidence type="ECO:0000313" key="3">
    <source>
        <dbReference type="Proteomes" id="UP000799438"/>
    </source>
</evidence>
<proteinExistence type="predicted"/>
<dbReference type="GeneID" id="54293164"/>
<name>A0A6A6BK95_9PEZI</name>
<organism evidence="2 3">
    <name type="scientific">Aplosporella prunicola CBS 121167</name>
    <dbReference type="NCBI Taxonomy" id="1176127"/>
    <lineage>
        <taxon>Eukaryota</taxon>
        <taxon>Fungi</taxon>
        <taxon>Dikarya</taxon>
        <taxon>Ascomycota</taxon>
        <taxon>Pezizomycotina</taxon>
        <taxon>Dothideomycetes</taxon>
        <taxon>Dothideomycetes incertae sedis</taxon>
        <taxon>Botryosphaeriales</taxon>
        <taxon>Aplosporellaceae</taxon>
        <taxon>Aplosporella</taxon>
    </lineage>
</organism>
<dbReference type="AlphaFoldDB" id="A0A6A6BK95"/>
<reference evidence="2" key="1">
    <citation type="journal article" date="2020" name="Stud. Mycol.">
        <title>101 Dothideomycetes genomes: a test case for predicting lifestyles and emergence of pathogens.</title>
        <authorList>
            <person name="Haridas S."/>
            <person name="Albert R."/>
            <person name="Binder M."/>
            <person name="Bloem J."/>
            <person name="Labutti K."/>
            <person name="Salamov A."/>
            <person name="Andreopoulos B."/>
            <person name="Baker S."/>
            <person name="Barry K."/>
            <person name="Bills G."/>
            <person name="Bluhm B."/>
            <person name="Cannon C."/>
            <person name="Castanera R."/>
            <person name="Culley D."/>
            <person name="Daum C."/>
            <person name="Ezra D."/>
            <person name="Gonzalez J."/>
            <person name="Henrissat B."/>
            <person name="Kuo A."/>
            <person name="Liang C."/>
            <person name="Lipzen A."/>
            <person name="Lutzoni F."/>
            <person name="Magnuson J."/>
            <person name="Mondo S."/>
            <person name="Nolan M."/>
            <person name="Ohm R."/>
            <person name="Pangilinan J."/>
            <person name="Park H.-J."/>
            <person name="Ramirez L."/>
            <person name="Alfaro M."/>
            <person name="Sun H."/>
            <person name="Tritt A."/>
            <person name="Yoshinaga Y."/>
            <person name="Zwiers L.-H."/>
            <person name="Turgeon B."/>
            <person name="Goodwin S."/>
            <person name="Spatafora J."/>
            <person name="Crous P."/>
            <person name="Grigoriev I."/>
        </authorList>
    </citation>
    <scope>NUCLEOTIDE SEQUENCE</scope>
    <source>
        <strain evidence="2">CBS 121167</strain>
    </source>
</reference>
<evidence type="ECO:0000313" key="2">
    <source>
        <dbReference type="EMBL" id="KAF2143704.1"/>
    </source>
</evidence>
<sequence>MPAPTCPADHRCSSYDHDAPPPPPPPPPPTRPPTNGLPPSLPLPRTALKHSRPQSTPAAHQRAPDFWGDEKKARQLVATTNQTNQPIHTYCTRTRTPPL</sequence>
<dbReference type="Proteomes" id="UP000799438">
    <property type="component" value="Unassembled WGS sequence"/>
</dbReference>
<gene>
    <name evidence="2" type="ORF">K452DRAFT_161191</name>
</gene>
<accession>A0A6A6BK95</accession>
<feature type="compositionally biased region" description="Pro residues" evidence="1">
    <location>
        <begin position="20"/>
        <end position="42"/>
    </location>
</feature>
<feature type="region of interest" description="Disordered" evidence="1">
    <location>
        <begin position="1"/>
        <end position="68"/>
    </location>
</feature>
<protein>
    <submittedName>
        <fullName evidence="2">Uncharacterized protein</fullName>
    </submittedName>
</protein>
<dbReference type="EMBL" id="ML995481">
    <property type="protein sequence ID" value="KAF2143704.1"/>
    <property type="molecule type" value="Genomic_DNA"/>
</dbReference>